<protein>
    <submittedName>
        <fullName evidence="2">Uncharacterized protein</fullName>
    </submittedName>
</protein>
<keyword evidence="3" id="KW-1185">Reference proteome</keyword>
<feature type="region of interest" description="Disordered" evidence="1">
    <location>
        <begin position="49"/>
        <end position="71"/>
    </location>
</feature>
<evidence type="ECO:0000256" key="1">
    <source>
        <dbReference type="SAM" id="MobiDB-lite"/>
    </source>
</evidence>
<dbReference type="Proteomes" id="UP000316726">
    <property type="component" value="Chromosome 5"/>
</dbReference>
<evidence type="ECO:0000313" key="3">
    <source>
        <dbReference type="Proteomes" id="UP000316726"/>
    </source>
</evidence>
<accession>A0A5B8MP56</accession>
<dbReference type="EMBL" id="CP031038">
    <property type="protein sequence ID" value="QDZ21112.1"/>
    <property type="molecule type" value="Genomic_DNA"/>
</dbReference>
<proteinExistence type="predicted"/>
<sequence>MTSVPKAKDFKSANPRTVLFGTLLGLAVSAIPFAFKTVRDREANVHAMREAQIDAKDSAREGRLRTPKKET</sequence>
<organism evidence="2 3">
    <name type="scientific">Chloropicon primus</name>
    <dbReference type="NCBI Taxonomy" id="1764295"/>
    <lineage>
        <taxon>Eukaryota</taxon>
        <taxon>Viridiplantae</taxon>
        <taxon>Chlorophyta</taxon>
        <taxon>Chloropicophyceae</taxon>
        <taxon>Chloropicales</taxon>
        <taxon>Chloropicaceae</taxon>
        <taxon>Chloropicon</taxon>
    </lineage>
</organism>
<dbReference type="AlphaFoldDB" id="A0A5B8MP56"/>
<evidence type="ECO:0000313" key="2">
    <source>
        <dbReference type="EMBL" id="QDZ21112.1"/>
    </source>
</evidence>
<name>A0A5B8MP56_9CHLO</name>
<gene>
    <name evidence="2" type="ORF">A3770_05p36300</name>
</gene>
<reference evidence="2 3" key="1">
    <citation type="submission" date="2018-07" db="EMBL/GenBank/DDBJ databases">
        <title>The complete nuclear genome of the prasinophyte Chloropicon primus (CCMP1205).</title>
        <authorList>
            <person name="Pombert J.-F."/>
            <person name="Otis C."/>
            <person name="Turmel M."/>
            <person name="Lemieux C."/>
        </authorList>
    </citation>
    <scope>NUCLEOTIDE SEQUENCE [LARGE SCALE GENOMIC DNA]</scope>
    <source>
        <strain evidence="2 3">CCMP1205</strain>
    </source>
</reference>